<dbReference type="AlphaFoldDB" id="A0A514EA59"/>
<protein>
    <submittedName>
        <fullName evidence="2">Uncharacterized protein</fullName>
    </submittedName>
</protein>
<dbReference type="EMBL" id="CP038228">
    <property type="protein sequence ID" value="QDI02921.1"/>
    <property type="molecule type" value="Genomic_DNA"/>
</dbReference>
<evidence type="ECO:0000313" key="3">
    <source>
        <dbReference type="Proteomes" id="UP000319349"/>
    </source>
</evidence>
<gene>
    <name evidence="2" type="ORF">E4A48_03695</name>
</gene>
<evidence type="ECO:0000313" key="2">
    <source>
        <dbReference type="EMBL" id="QDI02921.1"/>
    </source>
</evidence>
<accession>A0A514EA59</accession>
<feature type="chain" id="PRO_5021807904" evidence="1">
    <location>
        <begin position="32"/>
        <end position="124"/>
    </location>
</feature>
<keyword evidence="1" id="KW-0732">Signal</keyword>
<proteinExistence type="predicted"/>
<sequence length="124" mass="12891">MLRFSKFDIIRKAALPIIAVSAVLSAGSAAAAETAKTRFEIESHVGKAKALMLSGSGSGVGCYELGHGIVTPDDPLMFGVVYTAIAMSDPHCRPGTGMAGFHLDFQPSASDITIVIYSSGITIM</sequence>
<dbReference type="Proteomes" id="UP000319349">
    <property type="component" value="Chromosome"/>
</dbReference>
<organism evidence="2 3">
    <name type="scientific">Xanthomonas cerealis pv. cerealis</name>
    <dbReference type="NCBI Taxonomy" id="152263"/>
    <lineage>
        <taxon>Bacteria</taxon>
        <taxon>Pseudomonadati</taxon>
        <taxon>Pseudomonadota</taxon>
        <taxon>Gammaproteobacteria</taxon>
        <taxon>Lysobacterales</taxon>
        <taxon>Lysobacteraceae</taxon>
        <taxon>Xanthomonas</taxon>
        <taxon>Xanthomonas translucens group</taxon>
        <taxon>Xanthomonas cerealis</taxon>
    </lineage>
</organism>
<name>A0A514EA59_9XANT</name>
<dbReference type="RefSeq" id="WP_142741909.1">
    <property type="nucleotide sequence ID" value="NZ_CP038228.1"/>
</dbReference>
<evidence type="ECO:0000256" key="1">
    <source>
        <dbReference type="SAM" id="SignalP"/>
    </source>
</evidence>
<feature type="signal peptide" evidence="1">
    <location>
        <begin position="1"/>
        <end position="31"/>
    </location>
</feature>
<reference evidence="2 3" key="1">
    <citation type="submission" date="2019-03" db="EMBL/GenBank/DDBJ databases">
        <title>Tal1 in Xanthomonas translucens pv. cerealis Contributes to Virulence in Bacterial Leaf Streak of Wheat.</title>
        <authorList>
            <person name="Shah S.M.A."/>
            <person name="Haq F."/>
            <person name="Ma W."/>
            <person name="Xu X."/>
            <person name="Wang S."/>
            <person name="Xu Z."/>
            <person name="Zou L."/>
            <person name="Zhu B."/>
            <person name="Chen G."/>
        </authorList>
    </citation>
    <scope>NUCLEOTIDE SEQUENCE [LARGE SCALE GENOMIC DNA]</scope>
    <source>
        <strain evidence="2 3">01</strain>
    </source>
</reference>
<keyword evidence="3" id="KW-1185">Reference proteome</keyword>